<dbReference type="SUPFAM" id="SSF53649">
    <property type="entry name" value="Alkaline phosphatase-like"/>
    <property type="match status" value="1"/>
</dbReference>
<evidence type="ECO:0000259" key="7">
    <source>
        <dbReference type="Pfam" id="PF00884"/>
    </source>
</evidence>
<comment type="similarity">
    <text evidence="1">Belongs to the sulfatase family.</text>
</comment>
<dbReference type="Proteomes" id="UP000295604">
    <property type="component" value="Unassembled WGS sequence"/>
</dbReference>
<evidence type="ECO:0000256" key="4">
    <source>
        <dbReference type="ARBA" id="ARBA00023180"/>
    </source>
</evidence>
<reference evidence="8 9" key="1">
    <citation type="submission" date="2018-11" db="EMBL/GenBank/DDBJ databases">
        <title>Genome sequence and assembly of Colletotrichum sidae.</title>
        <authorList>
            <person name="Gan P."/>
            <person name="Shirasu K."/>
        </authorList>
    </citation>
    <scope>NUCLEOTIDE SEQUENCE [LARGE SCALE GENOMIC DNA]</scope>
    <source>
        <strain evidence="8 9">CBS 518.97</strain>
    </source>
</reference>
<evidence type="ECO:0000256" key="2">
    <source>
        <dbReference type="ARBA" id="ARBA00022729"/>
    </source>
</evidence>
<dbReference type="GO" id="GO:0008449">
    <property type="term" value="F:N-acetylglucosamine-6-sulfatase activity"/>
    <property type="evidence" value="ECO:0007669"/>
    <property type="project" value="TreeGrafter"/>
</dbReference>
<dbReference type="GO" id="GO:0005539">
    <property type="term" value="F:glycosaminoglycan binding"/>
    <property type="evidence" value="ECO:0007669"/>
    <property type="project" value="TreeGrafter"/>
</dbReference>
<keyword evidence="3" id="KW-0378">Hydrolase</keyword>
<keyword evidence="4" id="KW-0325">Glycoprotein</keyword>
<dbReference type="InterPro" id="IPR017850">
    <property type="entry name" value="Alkaline_phosphatase_core_sf"/>
</dbReference>
<dbReference type="EMBL" id="QAPF01000279">
    <property type="protein sequence ID" value="TEA12122.1"/>
    <property type="molecule type" value="Genomic_DNA"/>
</dbReference>
<dbReference type="Pfam" id="PF00884">
    <property type="entry name" value="Sulfatase"/>
    <property type="match status" value="1"/>
</dbReference>
<evidence type="ECO:0000313" key="8">
    <source>
        <dbReference type="EMBL" id="TEA12122.1"/>
    </source>
</evidence>
<dbReference type="InterPro" id="IPR012083">
    <property type="entry name" value="Arylsulfatase"/>
</dbReference>
<feature type="domain" description="Sulfatase N-terminal" evidence="7">
    <location>
        <begin position="42"/>
        <end position="325"/>
    </location>
</feature>
<organism evidence="8 9">
    <name type="scientific">Colletotrichum sidae</name>
    <dbReference type="NCBI Taxonomy" id="1347389"/>
    <lineage>
        <taxon>Eukaryota</taxon>
        <taxon>Fungi</taxon>
        <taxon>Dikarya</taxon>
        <taxon>Ascomycota</taxon>
        <taxon>Pezizomycotina</taxon>
        <taxon>Sordariomycetes</taxon>
        <taxon>Hypocreomycetidae</taxon>
        <taxon>Glomerellales</taxon>
        <taxon>Glomerellaceae</taxon>
        <taxon>Colletotrichum</taxon>
        <taxon>Colletotrichum orbiculare species complex</taxon>
    </lineage>
</organism>
<sequence>MAMLVKSLAAFAALVAATTSFASDADGNQAPLVSSGASARKPNIVFILTDDQDLHMNSLDYVPLIKKHLIDQGTLYKKHFCTTAICCPARVSLWTGKAAHNINVTDIFAPYGGYFKFVNEGHNENYLPVFLQDAGYNTYYTGKLFNAHTVDNYDSPHAAGWTGSDFLLDPYTYSYFNATFQRNKDAPVSHEGEYSTGVLAGKALGFLDDAVAEDKPFFLGIAPIAPHSNVPSNTVDEGVPDGKRAGFATPPIPAARHAHLFPDVVVPRTENFNPDKESGANWAVDELVESVVLKLEEYGILEDTYIFYTTDNGFHIGQHRLQPVPEGKTVEIVTVHQDLVPTILGLASGPLRTDLDGLAIPLTKPDFEDAARTRHDHVTVEYCGIAASEGAWGFFGTNQSFVFNNTYKAIRVVSKEYNLYYSVWCTNEHELYDLNTDPGQLRNLLQATSQATSFLGLPIEKIVSRLDSLLLVTKSCKGSVCTHPWRALHPQGNVDSLRDALSTRFDSFYEQQQVRVKYSRCELGYLVDAEGPQFEKDGLVYWKSRDWGDWV</sequence>
<evidence type="ECO:0000256" key="1">
    <source>
        <dbReference type="ARBA" id="ARBA00008779"/>
    </source>
</evidence>
<dbReference type="PANTHER" id="PTHR43108">
    <property type="entry name" value="N-ACETYLGLUCOSAMINE-6-SULFATASE FAMILY MEMBER"/>
    <property type="match status" value="1"/>
</dbReference>
<dbReference type="PROSITE" id="PS00523">
    <property type="entry name" value="SULFATASE_1"/>
    <property type="match status" value="1"/>
</dbReference>
<dbReference type="AlphaFoldDB" id="A0A4R8T4U5"/>
<accession>A0A4R8T4U5</accession>
<evidence type="ECO:0000256" key="3">
    <source>
        <dbReference type="ARBA" id="ARBA00022801"/>
    </source>
</evidence>
<dbReference type="Gene3D" id="3.40.720.10">
    <property type="entry name" value="Alkaline Phosphatase, subunit A"/>
    <property type="match status" value="1"/>
</dbReference>
<protein>
    <submittedName>
        <fullName evidence="8">Arylsulfatase</fullName>
    </submittedName>
</protein>
<feature type="signal peptide" evidence="6">
    <location>
        <begin position="1"/>
        <end position="17"/>
    </location>
</feature>
<feature type="modified residue" description="3-oxoalanine (Cys)" evidence="5">
    <location>
        <position position="86"/>
    </location>
</feature>
<proteinExistence type="inferred from homology"/>
<dbReference type="PIRSF" id="PIRSF000972">
    <property type="entry name" value="Arylsulf_plant"/>
    <property type="match status" value="1"/>
</dbReference>
<comment type="PTM">
    <text evidence="5">The conversion to 3-oxoalanine (also known as C-formylglycine, FGly), of a serine or cysteine residue in prokaryotes and of a cysteine residue in eukaryotes, is critical for catalytic activity.</text>
</comment>
<gene>
    <name evidence="8" type="primary">ARS-0</name>
    <name evidence="8" type="ORF">C8034_v006532</name>
</gene>
<name>A0A4R8T4U5_9PEZI</name>
<dbReference type="CDD" id="cd16147">
    <property type="entry name" value="G6S"/>
    <property type="match status" value="1"/>
</dbReference>
<keyword evidence="2 6" id="KW-0732">Signal</keyword>
<keyword evidence="9" id="KW-1185">Reference proteome</keyword>
<comment type="caution">
    <text evidence="8">The sequence shown here is derived from an EMBL/GenBank/DDBJ whole genome shotgun (WGS) entry which is preliminary data.</text>
</comment>
<dbReference type="GO" id="GO:0004065">
    <property type="term" value="F:arylsulfatase activity"/>
    <property type="evidence" value="ECO:0007669"/>
    <property type="project" value="InterPro"/>
</dbReference>
<evidence type="ECO:0000313" key="9">
    <source>
        <dbReference type="Proteomes" id="UP000295604"/>
    </source>
</evidence>
<feature type="chain" id="PRO_5020970374" evidence="6">
    <location>
        <begin position="18"/>
        <end position="551"/>
    </location>
</feature>
<dbReference type="PANTHER" id="PTHR43108:SF8">
    <property type="entry name" value="SD21168P"/>
    <property type="match status" value="1"/>
</dbReference>
<dbReference type="GO" id="GO:0018958">
    <property type="term" value="P:phenol-containing compound metabolic process"/>
    <property type="evidence" value="ECO:0007669"/>
    <property type="project" value="InterPro"/>
</dbReference>
<dbReference type="InterPro" id="IPR000917">
    <property type="entry name" value="Sulfatase_N"/>
</dbReference>
<dbReference type="InterPro" id="IPR024607">
    <property type="entry name" value="Sulfatase_CS"/>
</dbReference>
<evidence type="ECO:0000256" key="5">
    <source>
        <dbReference type="PIRSR" id="PIRSR000972-50"/>
    </source>
</evidence>
<evidence type="ECO:0000256" key="6">
    <source>
        <dbReference type="SAM" id="SignalP"/>
    </source>
</evidence>